<gene>
    <name evidence="3" type="ORF">GCM10008938_11530</name>
</gene>
<dbReference type="Pfam" id="PF07883">
    <property type="entry name" value="Cupin_2"/>
    <property type="match status" value="1"/>
</dbReference>
<keyword evidence="4" id="KW-1185">Reference proteome</keyword>
<dbReference type="SMART" id="SM00530">
    <property type="entry name" value="HTH_XRE"/>
    <property type="match status" value="1"/>
</dbReference>
<dbReference type="InterPro" id="IPR013096">
    <property type="entry name" value="Cupin_2"/>
</dbReference>
<keyword evidence="1 3" id="KW-0238">DNA-binding</keyword>
<organism evidence="3 4">
    <name type="scientific">Deinococcus roseus</name>
    <dbReference type="NCBI Taxonomy" id="392414"/>
    <lineage>
        <taxon>Bacteria</taxon>
        <taxon>Thermotogati</taxon>
        <taxon>Deinococcota</taxon>
        <taxon>Deinococci</taxon>
        <taxon>Deinococcales</taxon>
        <taxon>Deinococcaceae</taxon>
        <taxon>Deinococcus</taxon>
    </lineage>
</organism>
<dbReference type="PANTHER" id="PTHR46797:SF1">
    <property type="entry name" value="METHYLPHOSPHONATE SYNTHASE"/>
    <property type="match status" value="1"/>
</dbReference>
<comment type="caution">
    <text evidence="3">The sequence shown here is derived from an EMBL/GenBank/DDBJ whole genome shotgun (WGS) entry which is preliminary data.</text>
</comment>
<dbReference type="CDD" id="cd00093">
    <property type="entry name" value="HTH_XRE"/>
    <property type="match status" value="1"/>
</dbReference>
<sequence>MSDPSQQDLDVVKLGARIRGERLRKGITLETLAEKAGISRSMLSDVERGQKVPTIVMLGRIAAGLDTTVARFLEEERSDRVFLLKKDQQAIYHSPGVKSRILSPVLPRNELTLIEVTLDPGYRGLPLTPHARGSREYLLVQQGSMVAVLNGLEYTLHEGDTLFYEADQEHIYANPFELACVFVLVMDIQGGPEV</sequence>
<dbReference type="InterPro" id="IPR050807">
    <property type="entry name" value="TransReg_Diox_bact_type"/>
</dbReference>
<dbReference type="Gene3D" id="1.10.260.40">
    <property type="entry name" value="lambda repressor-like DNA-binding domains"/>
    <property type="match status" value="1"/>
</dbReference>
<dbReference type="InterPro" id="IPR001387">
    <property type="entry name" value="Cro/C1-type_HTH"/>
</dbReference>
<feature type="domain" description="HTH cro/C1-type" evidence="2">
    <location>
        <begin position="18"/>
        <end position="72"/>
    </location>
</feature>
<dbReference type="InterPro" id="IPR011051">
    <property type="entry name" value="RmlC_Cupin_sf"/>
</dbReference>
<dbReference type="PROSITE" id="PS50943">
    <property type="entry name" value="HTH_CROC1"/>
    <property type="match status" value="1"/>
</dbReference>
<dbReference type="Pfam" id="PF01381">
    <property type="entry name" value="HTH_3"/>
    <property type="match status" value="1"/>
</dbReference>
<accession>A0ABQ2CWD3</accession>
<evidence type="ECO:0000259" key="2">
    <source>
        <dbReference type="PROSITE" id="PS50943"/>
    </source>
</evidence>
<dbReference type="InterPro" id="IPR010982">
    <property type="entry name" value="Lambda_DNA-bd_dom_sf"/>
</dbReference>
<evidence type="ECO:0000256" key="1">
    <source>
        <dbReference type="ARBA" id="ARBA00023125"/>
    </source>
</evidence>
<evidence type="ECO:0000313" key="3">
    <source>
        <dbReference type="EMBL" id="GGJ27090.1"/>
    </source>
</evidence>
<dbReference type="SUPFAM" id="SSF51182">
    <property type="entry name" value="RmlC-like cupins"/>
    <property type="match status" value="1"/>
</dbReference>
<dbReference type="CDD" id="cd02209">
    <property type="entry name" value="cupin_XRE_C"/>
    <property type="match status" value="1"/>
</dbReference>
<dbReference type="InterPro" id="IPR014710">
    <property type="entry name" value="RmlC-like_jellyroll"/>
</dbReference>
<proteinExistence type="predicted"/>
<dbReference type="GO" id="GO:0003677">
    <property type="term" value="F:DNA binding"/>
    <property type="evidence" value="ECO:0007669"/>
    <property type="project" value="UniProtKB-KW"/>
</dbReference>
<dbReference type="SUPFAM" id="SSF47413">
    <property type="entry name" value="lambda repressor-like DNA-binding domains"/>
    <property type="match status" value="1"/>
</dbReference>
<dbReference type="RefSeq" id="WP_189001275.1">
    <property type="nucleotide sequence ID" value="NZ_BMOD01000003.1"/>
</dbReference>
<evidence type="ECO:0000313" key="4">
    <source>
        <dbReference type="Proteomes" id="UP000632222"/>
    </source>
</evidence>
<dbReference type="PANTHER" id="PTHR46797">
    <property type="entry name" value="HTH-TYPE TRANSCRIPTIONAL REGULATOR"/>
    <property type="match status" value="1"/>
</dbReference>
<reference evidence="4" key="1">
    <citation type="journal article" date="2019" name="Int. J. Syst. Evol. Microbiol.">
        <title>The Global Catalogue of Microorganisms (GCM) 10K type strain sequencing project: providing services to taxonomists for standard genome sequencing and annotation.</title>
        <authorList>
            <consortium name="The Broad Institute Genomics Platform"/>
            <consortium name="The Broad Institute Genome Sequencing Center for Infectious Disease"/>
            <person name="Wu L."/>
            <person name="Ma J."/>
        </authorList>
    </citation>
    <scope>NUCLEOTIDE SEQUENCE [LARGE SCALE GENOMIC DNA]</scope>
    <source>
        <strain evidence="4">JCM 14370</strain>
    </source>
</reference>
<protein>
    <submittedName>
        <fullName evidence="3">DNA-binding protein</fullName>
    </submittedName>
</protein>
<dbReference type="EMBL" id="BMOD01000003">
    <property type="protein sequence ID" value="GGJ27090.1"/>
    <property type="molecule type" value="Genomic_DNA"/>
</dbReference>
<dbReference type="Proteomes" id="UP000632222">
    <property type="component" value="Unassembled WGS sequence"/>
</dbReference>
<name>A0ABQ2CWD3_9DEIO</name>
<dbReference type="Gene3D" id="2.60.120.10">
    <property type="entry name" value="Jelly Rolls"/>
    <property type="match status" value="1"/>
</dbReference>